<keyword evidence="6" id="KW-0539">Nucleus</keyword>
<evidence type="ECO:0000256" key="2">
    <source>
        <dbReference type="ARBA" id="ARBA00004186"/>
    </source>
</evidence>
<keyword evidence="5" id="KW-0206">Cytoskeleton</keyword>
<keyword evidence="7" id="KW-0175">Coiled coil</keyword>
<feature type="region of interest" description="Disordered" evidence="8">
    <location>
        <begin position="528"/>
        <end position="550"/>
    </location>
</feature>
<dbReference type="GO" id="GO:0005819">
    <property type="term" value="C:spindle"/>
    <property type="evidence" value="ECO:0007669"/>
    <property type="project" value="UniProtKB-SubCell"/>
</dbReference>
<name>A0ABD0K6V6_9CAEN</name>
<evidence type="ECO:0000256" key="7">
    <source>
        <dbReference type="SAM" id="Coils"/>
    </source>
</evidence>
<feature type="domain" description="TPX2 central" evidence="10">
    <location>
        <begin position="164"/>
        <end position="287"/>
    </location>
</feature>
<dbReference type="Pfam" id="PF06886">
    <property type="entry name" value="TPX2"/>
    <property type="match status" value="1"/>
</dbReference>
<reference evidence="11 12" key="1">
    <citation type="journal article" date="2023" name="Sci. Data">
        <title>Genome assembly of the Korean intertidal mud-creeper Batillaria attramentaria.</title>
        <authorList>
            <person name="Patra A.K."/>
            <person name="Ho P.T."/>
            <person name="Jun S."/>
            <person name="Lee S.J."/>
            <person name="Kim Y."/>
            <person name="Won Y.J."/>
        </authorList>
    </citation>
    <scope>NUCLEOTIDE SEQUENCE [LARGE SCALE GENOMIC DNA]</scope>
    <source>
        <strain evidence="11">Wonlab-2016</strain>
    </source>
</reference>
<dbReference type="PANTHER" id="PTHR14326">
    <property type="entry name" value="TARGETING PROTEIN FOR XKLP2"/>
    <property type="match status" value="1"/>
</dbReference>
<organism evidence="11 12">
    <name type="scientific">Batillaria attramentaria</name>
    <dbReference type="NCBI Taxonomy" id="370345"/>
    <lineage>
        <taxon>Eukaryota</taxon>
        <taxon>Metazoa</taxon>
        <taxon>Spiralia</taxon>
        <taxon>Lophotrochozoa</taxon>
        <taxon>Mollusca</taxon>
        <taxon>Gastropoda</taxon>
        <taxon>Caenogastropoda</taxon>
        <taxon>Sorbeoconcha</taxon>
        <taxon>Cerithioidea</taxon>
        <taxon>Batillariidae</taxon>
        <taxon>Batillaria</taxon>
    </lineage>
</organism>
<feature type="region of interest" description="Disordered" evidence="8">
    <location>
        <begin position="426"/>
        <end position="446"/>
    </location>
</feature>
<feature type="compositionally biased region" description="Basic and acidic residues" evidence="8">
    <location>
        <begin position="478"/>
        <end position="497"/>
    </location>
</feature>
<dbReference type="AlphaFoldDB" id="A0ABD0K6V6"/>
<feature type="compositionally biased region" description="Basic and acidic residues" evidence="8">
    <location>
        <begin position="136"/>
        <end position="157"/>
    </location>
</feature>
<feature type="compositionally biased region" description="Basic and acidic residues" evidence="8">
    <location>
        <begin position="187"/>
        <end position="199"/>
    </location>
</feature>
<feature type="domain" description="TPX2 C-terminal" evidence="9">
    <location>
        <begin position="459"/>
        <end position="533"/>
    </location>
</feature>
<dbReference type="InterPro" id="IPR027330">
    <property type="entry name" value="TPX2_central_dom"/>
</dbReference>
<dbReference type="InterPro" id="IPR027329">
    <property type="entry name" value="TPX2_C"/>
</dbReference>
<sequence length="550" mass="63258">MELERIEQMKKELQHKRRMAQESYKKAMAKTAYVVPHSTKDPTLPQEFRFQTDTRLKSAADDKKAGEEKSVGDFVKMLRSRTVVSPNPSRSTGPKPVTVPHPFHLTEKSKSSSMLPSSTGSKFESMAEKVTAFHKRTPDRFRARPRSLDKSKTERGRSHSPPGLTIAHTPNLQSRGRHRPVTALSQREIEEREVEEMKKNQFKAHPVNSKILSNPNTGVKKVASKPPTQPEEFQLSANTRRDRSQKEEEEEQFEFHAQPLNRKILEGPVGVKPAKPALPTVAMSPAFALKHRVRLPVELPEEKPDPVTGVIKAKPVPHTGIPFQPKLPHQHTVPEPFSVETRSKLMLAQKEEKIKQVLEEERRAREFHAQPLPSLDPDELPAKMPKEPTKQEPFQLETDVRGMRYSQELAHKVGSMKLEEEEEEFRRAAQFHAQPNRIKDRKPFIPAKSAKPLTEVSDFELNSDRRAVQREEFELRKKEREVELEGQRRQREQRQKEEEEAAIAKLRAEMVHRPNPIRRYAPVVVKPSDKPLTDAESPRFSDRLRAKVRI</sequence>
<dbReference type="Pfam" id="PF12214">
    <property type="entry name" value="TPX2_importin"/>
    <property type="match status" value="1"/>
</dbReference>
<comment type="caution">
    <text evidence="11">The sequence shown here is derived from an EMBL/GenBank/DDBJ whole genome shotgun (WGS) entry which is preliminary data.</text>
</comment>
<evidence type="ECO:0000256" key="1">
    <source>
        <dbReference type="ARBA" id="ARBA00004123"/>
    </source>
</evidence>
<comment type="subcellular location">
    <subcellularLocation>
        <location evidence="2">Cytoplasm</location>
        <location evidence="2">Cytoskeleton</location>
        <location evidence="2">Spindle</location>
    </subcellularLocation>
    <subcellularLocation>
        <location evidence="1">Nucleus</location>
    </subcellularLocation>
</comment>
<dbReference type="Proteomes" id="UP001519460">
    <property type="component" value="Unassembled WGS sequence"/>
</dbReference>
<evidence type="ECO:0000256" key="6">
    <source>
        <dbReference type="ARBA" id="ARBA00023242"/>
    </source>
</evidence>
<feature type="region of interest" description="Disordered" evidence="8">
    <location>
        <begin position="365"/>
        <end position="400"/>
    </location>
</feature>
<evidence type="ECO:0000259" key="9">
    <source>
        <dbReference type="Pfam" id="PF06886"/>
    </source>
</evidence>
<keyword evidence="4" id="KW-0963">Cytoplasm</keyword>
<dbReference type="PANTHER" id="PTHR14326:SF44">
    <property type="entry name" value="TARGETING PROTEIN FOR XKLP2"/>
    <property type="match status" value="1"/>
</dbReference>
<evidence type="ECO:0000256" key="4">
    <source>
        <dbReference type="ARBA" id="ARBA00022490"/>
    </source>
</evidence>
<gene>
    <name evidence="11" type="ORF">BaRGS_00025732</name>
</gene>
<protein>
    <recommendedName>
        <fullName evidence="13">Targeting protein for Xklp2</fullName>
    </recommendedName>
</protein>
<evidence type="ECO:0000256" key="3">
    <source>
        <dbReference type="ARBA" id="ARBA00005885"/>
    </source>
</evidence>
<evidence type="ECO:0000259" key="10">
    <source>
        <dbReference type="Pfam" id="PF12214"/>
    </source>
</evidence>
<keyword evidence="12" id="KW-1185">Reference proteome</keyword>
<dbReference type="InterPro" id="IPR009675">
    <property type="entry name" value="TPX2_fam"/>
</dbReference>
<accession>A0ABD0K6V6</accession>
<comment type="similarity">
    <text evidence="3">Belongs to the TPX2 family.</text>
</comment>
<feature type="region of interest" description="Disordered" evidence="8">
    <location>
        <begin position="79"/>
        <end position="261"/>
    </location>
</feature>
<dbReference type="GO" id="GO:0005634">
    <property type="term" value="C:nucleus"/>
    <property type="evidence" value="ECO:0007669"/>
    <property type="project" value="UniProtKB-SubCell"/>
</dbReference>
<evidence type="ECO:0000313" key="11">
    <source>
        <dbReference type="EMBL" id="KAK7483069.1"/>
    </source>
</evidence>
<evidence type="ECO:0000256" key="5">
    <source>
        <dbReference type="ARBA" id="ARBA00023212"/>
    </source>
</evidence>
<feature type="region of interest" description="Disordered" evidence="8">
    <location>
        <begin position="300"/>
        <end position="334"/>
    </location>
</feature>
<feature type="region of interest" description="Disordered" evidence="8">
    <location>
        <begin position="478"/>
        <end position="498"/>
    </location>
</feature>
<evidence type="ECO:0008006" key="13">
    <source>
        <dbReference type="Google" id="ProtNLM"/>
    </source>
</evidence>
<feature type="compositionally biased region" description="Low complexity" evidence="8">
    <location>
        <begin position="111"/>
        <end position="122"/>
    </location>
</feature>
<dbReference type="EMBL" id="JACVVK020000234">
    <property type="protein sequence ID" value="KAK7483069.1"/>
    <property type="molecule type" value="Genomic_DNA"/>
</dbReference>
<feature type="coiled-coil region" evidence="7">
    <location>
        <begin position="3"/>
        <end position="30"/>
    </location>
</feature>
<feature type="compositionally biased region" description="Polar residues" evidence="8">
    <location>
        <begin position="82"/>
        <end position="92"/>
    </location>
</feature>
<feature type="compositionally biased region" description="Basic and acidic residues" evidence="8">
    <location>
        <begin position="380"/>
        <end position="390"/>
    </location>
</feature>
<evidence type="ECO:0000256" key="8">
    <source>
        <dbReference type="SAM" id="MobiDB-lite"/>
    </source>
</evidence>
<proteinExistence type="inferred from homology"/>
<evidence type="ECO:0000313" key="12">
    <source>
        <dbReference type="Proteomes" id="UP001519460"/>
    </source>
</evidence>